<keyword evidence="7" id="KW-1185">Reference proteome</keyword>
<gene>
    <name evidence="6" type="ORF">TWF696_009026</name>
</gene>
<organism evidence="6 7">
    <name type="scientific">Orbilia brochopaga</name>
    <dbReference type="NCBI Taxonomy" id="3140254"/>
    <lineage>
        <taxon>Eukaryota</taxon>
        <taxon>Fungi</taxon>
        <taxon>Dikarya</taxon>
        <taxon>Ascomycota</taxon>
        <taxon>Pezizomycotina</taxon>
        <taxon>Orbiliomycetes</taxon>
        <taxon>Orbiliales</taxon>
        <taxon>Orbiliaceae</taxon>
        <taxon>Orbilia</taxon>
    </lineage>
</organism>
<keyword evidence="2" id="KW-1015">Disulfide bond</keyword>
<dbReference type="PROSITE" id="PS51352">
    <property type="entry name" value="THIOREDOXIN_2"/>
    <property type="match status" value="1"/>
</dbReference>
<dbReference type="InterPro" id="IPR008979">
    <property type="entry name" value="Galactose-bd-like_sf"/>
</dbReference>
<dbReference type="Proteomes" id="UP001375240">
    <property type="component" value="Unassembled WGS sequence"/>
</dbReference>
<evidence type="ECO:0000256" key="3">
    <source>
        <dbReference type="SAM" id="MobiDB-lite"/>
    </source>
</evidence>
<dbReference type="SUPFAM" id="SSF49785">
    <property type="entry name" value="Galactose-binding domain-like"/>
    <property type="match status" value="1"/>
</dbReference>
<dbReference type="PROSITE" id="PS00194">
    <property type="entry name" value="THIOREDOXIN_1"/>
    <property type="match status" value="1"/>
</dbReference>
<comment type="caution">
    <text evidence="6">The sequence shown here is derived from an EMBL/GenBank/DDBJ whole genome shotgun (WGS) entry which is preliminary data.</text>
</comment>
<feature type="domain" description="Thioredoxin" evidence="4">
    <location>
        <begin position="1"/>
        <end position="110"/>
    </location>
</feature>
<evidence type="ECO:0000256" key="2">
    <source>
        <dbReference type="ARBA" id="ARBA00023157"/>
    </source>
</evidence>
<evidence type="ECO:0000313" key="7">
    <source>
        <dbReference type="Proteomes" id="UP001375240"/>
    </source>
</evidence>
<accession>A0AAV9UDW3</accession>
<dbReference type="CDD" id="cd02947">
    <property type="entry name" value="TRX_family"/>
    <property type="match status" value="1"/>
</dbReference>
<dbReference type="Gene3D" id="3.40.30.10">
    <property type="entry name" value="Glutaredoxin"/>
    <property type="match status" value="1"/>
</dbReference>
<feature type="region of interest" description="Disordered" evidence="3">
    <location>
        <begin position="167"/>
        <end position="188"/>
    </location>
</feature>
<dbReference type="Pfam" id="PF06201">
    <property type="entry name" value="PITH"/>
    <property type="match status" value="1"/>
</dbReference>
<evidence type="ECO:0000259" key="4">
    <source>
        <dbReference type="PROSITE" id="PS51352"/>
    </source>
</evidence>
<dbReference type="PROSITE" id="PS51532">
    <property type="entry name" value="PITH"/>
    <property type="match status" value="1"/>
</dbReference>
<reference evidence="6 7" key="1">
    <citation type="submission" date="2019-10" db="EMBL/GenBank/DDBJ databases">
        <authorList>
            <person name="Palmer J.M."/>
        </authorList>
    </citation>
    <scope>NUCLEOTIDE SEQUENCE [LARGE SCALE GENOMIC DNA]</scope>
    <source>
        <strain evidence="6 7">TWF696</strain>
    </source>
</reference>
<dbReference type="InterPro" id="IPR010400">
    <property type="entry name" value="PITH_dom"/>
</dbReference>
<dbReference type="PRINTS" id="PR00421">
    <property type="entry name" value="THIOREDOXIN"/>
</dbReference>
<evidence type="ECO:0000259" key="5">
    <source>
        <dbReference type="PROSITE" id="PS51532"/>
    </source>
</evidence>
<dbReference type="Pfam" id="PF00085">
    <property type="entry name" value="Thioredoxin"/>
    <property type="match status" value="1"/>
</dbReference>
<comment type="similarity">
    <text evidence="1">Belongs to the thioredoxin family.</text>
</comment>
<dbReference type="PANTHER" id="PTHR46115">
    <property type="entry name" value="THIOREDOXIN-LIKE PROTEIN 1"/>
    <property type="match status" value="1"/>
</dbReference>
<evidence type="ECO:0008006" key="8">
    <source>
        <dbReference type="Google" id="ProtNLM"/>
    </source>
</evidence>
<evidence type="ECO:0000256" key="1">
    <source>
        <dbReference type="ARBA" id="ARBA00008987"/>
    </source>
</evidence>
<feature type="compositionally biased region" description="Low complexity" evidence="3">
    <location>
        <begin position="176"/>
        <end position="185"/>
    </location>
</feature>
<dbReference type="EMBL" id="JAVHNQ010000008">
    <property type="protein sequence ID" value="KAK6340703.1"/>
    <property type="molecule type" value="Genomic_DNA"/>
</dbReference>
<dbReference type="SUPFAM" id="SSF52833">
    <property type="entry name" value="Thioredoxin-like"/>
    <property type="match status" value="1"/>
</dbReference>
<dbReference type="GO" id="GO:0005737">
    <property type="term" value="C:cytoplasm"/>
    <property type="evidence" value="ECO:0007669"/>
    <property type="project" value="UniProtKB-ARBA"/>
</dbReference>
<dbReference type="AlphaFoldDB" id="A0AAV9UDW3"/>
<proteinExistence type="inferred from homology"/>
<evidence type="ECO:0000313" key="6">
    <source>
        <dbReference type="EMBL" id="KAK6340703.1"/>
    </source>
</evidence>
<dbReference type="InterPro" id="IPR036249">
    <property type="entry name" value="Thioredoxin-like_sf"/>
</dbReference>
<dbReference type="Gene3D" id="2.60.120.470">
    <property type="entry name" value="PITH domain"/>
    <property type="match status" value="1"/>
</dbReference>
<dbReference type="InterPro" id="IPR037047">
    <property type="entry name" value="PITH_dom_sf"/>
</dbReference>
<dbReference type="InterPro" id="IPR017937">
    <property type="entry name" value="Thioredoxin_CS"/>
</dbReference>
<feature type="domain" description="PITH" evidence="5">
    <location>
        <begin position="125"/>
        <end position="327"/>
    </location>
</feature>
<name>A0AAV9UDW3_9PEZI</name>
<sequence>MSDKVIHITSSREFEEIKKNNTVVVVDFFATWCGPCKAIAPMYSQIANKLSQDGKIVFTKVDTDRNKDIALSNNITAMPTFVVFRNGGETNRIRGADMTKLSGVVEELVAFAGQSGGASSSSTWTGAEVPKGYKSLNTEVDIKGLDSLNFKSEYGGIRALIESAAPSGLDSKGKSKSSSSSSSGGAEIDWMESDTDEQLMLFFPFQSVVKIFQIQITSLPPASDDDDAPKRPKTIKLYTNNAHILGFDEADSKEPIQQIEITDADWKDGTAVINTRFVKFQTVSTLTIFVVDGDDDAESVRIDRIRIIGETGERKEPGKLEKVGDEQ</sequence>
<dbReference type="InterPro" id="IPR013766">
    <property type="entry name" value="Thioredoxin_domain"/>
</dbReference>
<protein>
    <recommendedName>
        <fullName evidence="8">Thioredoxin</fullName>
    </recommendedName>
</protein>